<gene>
    <name evidence="3" type="ORF">SD72_15625</name>
</gene>
<keyword evidence="1" id="KW-0812">Transmembrane</keyword>
<organism evidence="3 4">
    <name type="scientific">Leucobacter komagatae</name>
    <dbReference type="NCBI Taxonomy" id="55969"/>
    <lineage>
        <taxon>Bacteria</taxon>
        <taxon>Bacillati</taxon>
        <taxon>Actinomycetota</taxon>
        <taxon>Actinomycetes</taxon>
        <taxon>Micrococcales</taxon>
        <taxon>Microbacteriaceae</taxon>
        <taxon>Leucobacter</taxon>
    </lineage>
</organism>
<keyword evidence="1" id="KW-1133">Transmembrane helix</keyword>
<keyword evidence="4" id="KW-1185">Reference proteome</keyword>
<dbReference type="Gene3D" id="3.60.40.10">
    <property type="entry name" value="PPM-type phosphatase domain"/>
    <property type="match status" value="1"/>
</dbReference>
<reference evidence="3 4" key="1">
    <citation type="submission" date="2015-01" db="EMBL/GenBank/DDBJ databases">
        <title>Draft genome sequence of Leucobacter komagatae strain VKM ST2845.</title>
        <authorList>
            <person name="Karlyshev A.V."/>
            <person name="Kudryashova E.B."/>
        </authorList>
    </citation>
    <scope>NUCLEOTIDE SEQUENCE [LARGE SCALE GENOMIC DNA]</scope>
    <source>
        <strain evidence="3 4">VKM ST2845</strain>
    </source>
</reference>
<dbReference type="InterPro" id="IPR036457">
    <property type="entry name" value="PPM-type-like_dom_sf"/>
</dbReference>
<evidence type="ECO:0000256" key="1">
    <source>
        <dbReference type="SAM" id="Phobius"/>
    </source>
</evidence>
<evidence type="ECO:0000313" key="4">
    <source>
        <dbReference type="Proteomes" id="UP000032120"/>
    </source>
</evidence>
<dbReference type="InterPro" id="IPR001932">
    <property type="entry name" value="PPM-type_phosphatase-like_dom"/>
</dbReference>
<comment type="caution">
    <text evidence="3">The sequence shown here is derived from an EMBL/GenBank/DDBJ whole genome shotgun (WGS) entry which is preliminary data.</text>
</comment>
<dbReference type="SMART" id="SM00332">
    <property type="entry name" value="PP2Cc"/>
    <property type="match status" value="1"/>
</dbReference>
<sequence length="457" mass="50024">MSHGYASAVASHVGMVRANNQDSGYAGDYLFLVADGMGGHAGGDVASALVTRDIAKLDEAPTGTPEESAERLRSSLLTANTMLRDTVKDHHELAGLGTTFVGFLTVDDQLALAHIGDSRLYLFRDGDLRQVTKDHTFVQRLVDSGRITEEEAQFHPRRSVLMRVLGDVEASPEIDTMVLDTRPDDIWLLCSDGLCGYVGDDDIEKILRRRRSLQGAVDDLIDKSLSHGAPDNVTVVLVERTPTAQLDDDALEAPASAQRPGDTLEIGGRLFEDDPFPMHGDVTEEPTGARNPRFVGSAANAPLLRDGTTHTARTRLANRRRIRRVPAVEESHFEARADEYLAELLAETRRSNRRRRAMWLLGVVAVLAALCGALVFGYQWTQTRYFVGTDGDAVIIYQGVHQDLGSFSLYSVAEHTGIPLDALDGLERRTIERTLGAGSLKEAREIVNRLGDVQDGE</sequence>
<dbReference type="Pfam" id="PF00481">
    <property type="entry name" value="PP2C"/>
    <property type="match status" value="1"/>
</dbReference>
<dbReference type="Proteomes" id="UP000032120">
    <property type="component" value="Unassembled WGS sequence"/>
</dbReference>
<dbReference type="InterPro" id="IPR015655">
    <property type="entry name" value="PP2C"/>
</dbReference>
<dbReference type="PANTHER" id="PTHR47992">
    <property type="entry name" value="PROTEIN PHOSPHATASE"/>
    <property type="match status" value="1"/>
</dbReference>
<evidence type="ECO:0000313" key="3">
    <source>
        <dbReference type="EMBL" id="KIP51406.1"/>
    </source>
</evidence>
<dbReference type="SMART" id="SM00331">
    <property type="entry name" value="PP2C_SIG"/>
    <property type="match status" value="1"/>
</dbReference>
<dbReference type="RefSeq" id="WP_052492761.1">
    <property type="nucleotide sequence ID" value="NZ_JXSQ01000039.1"/>
</dbReference>
<dbReference type="EMBL" id="JXSQ01000039">
    <property type="protein sequence ID" value="KIP51406.1"/>
    <property type="molecule type" value="Genomic_DNA"/>
</dbReference>
<keyword evidence="1" id="KW-0472">Membrane</keyword>
<proteinExistence type="predicted"/>
<name>A0A0D0HUX2_9MICO</name>
<dbReference type="GO" id="GO:0004722">
    <property type="term" value="F:protein serine/threonine phosphatase activity"/>
    <property type="evidence" value="ECO:0007669"/>
    <property type="project" value="InterPro"/>
</dbReference>
<dbReference type="CDD" id="cd00143">
    <property type="entry name" value="PP2Cc"/>
    <property type="match status" value="1"/>
</dbReference>
<feature type="domain" description="PPM-type phosphatase" evidence="2">
    <location>
        <begin position="2"/>
        <end position="240"/>
    </location>
</feature>
<dbReference type="AlphaFoldDB" id="A0A0D0HUX2"/>
<feature type="transmembrane region" description="Helical" evidence="1">
    <location>
        <begin position="359"/>
        <end position="380"/>
    </location>
</feature>
<accession>A0A0D0HUX2</accession>
<evidence type="ECO:0000259" key="2">
    <source>
        <dbReference type="PROSITE" id="PS51746"/>
    </source>
</evidence>
<protein>
    <submittedName>
        <fullName evidence="3">Protein phosphatase</fullName>
    </submittedName>
</protein>
<dbReference type="PROSITE" id="PS51746">
    <property type="entry name" value="PPM_2"/>
    <property type="match status" value="1"/>
</dbReference>
<dbReference type="SUPFAM" id="SSF81606">
    <property type="entry name" value="PP2C-like"/>
    <property type="match status" value="1"/>
</dbReference>